<evidence type="ECO:0000313" key="1">
    <source>
        <dbReference type="EMBL" id="AAZ97716.1"/>
    </source>
</evidence>
<dbReference type="STRING" id="292415.Tbd_1763"/>
<dbReference type="RefSeq" id="WP_011312275.1">
    <property type="nucleotide sequence ID" value="NC_007404.1"/>
</dbReference>
<reference evidence="1 2" key="1">
    <citation type="journal article" date="2006" name="J. Bacteriol.">
        <title>The genome sequence of the obligately chemolithoautotrophic, facultatively anaerobic bacterium Thiobacillus denitrificans.</title>
        <authorList>
            <person name="Beller H.R."/>
            <person name="Chain P.S."/>
            <person name="Letain T.E."/>
            <person name="Chakicherla A."/>
            <person name="Larimer F.W."/>
            <person name="Richardson P.M."/>
            <person name="Coleman M.A."/>
            <person name="Wood A.P."/>
            <person name="Kelly D.P."/>
        </authorList>
    </citation>
    <scope>NUCLEOTIDE SEQUENCE [LARGE SCALE GENOMIC DNA]</scope>
    <source>
        <strain evidence="1 2">ATCC 25259</strain>
    </source>
</reference>
<sequence length="334" mass="36525">MLLLVPHLFPSQRLLDVATANLRLPALQTLLARGTRRREPAEGTLAAVCKALGIARQQDWPLAPLALESEGEAAGDDYWLRADPVHLRVMRDRIVLLAGDEIGLAQDEADVLAGAVAAHFGAELSPRPLRPHRWYVRLAHPPALATTGLAAAIGREVDLLLPEGRDAMRFRAYLNEVQMLLHEHPVNLRREARGELAVNSLWLWGGGTRPAPVAGPVPALRANAAEARAAGSFCGAQLRPVPERFDKALLEGQDLIVLDALERPGQYGDAQGWREALGRLETNWFAPLLRALRVTPARRVQVRDPVSGHGLDLRASGLWQVWRRSGPLASLLAE</sequence>
<dbReference type="PIRSF" id="PIRSF015283">
    <property type="entry name" value="Regulatory_RpfE"/>
    <property type="match status" value="1"/>
</dbReference>
<accession>Q3SI17</accession>
<organism evidence="1 2">
    <name type="scientific">Thiobacillus denitrificans (strain ATCC 25259 / T1)</name>
    <dbReference type="NCBI Taxonomy" id="292415"/>
    <lineage>
        <taxon>Bacteria</taxon>
        <taxon>Pseudomonadati</taxon>
        <taxon>Pseudomonadota</taxon>
        <taxon>Betaproteobacteria</taxon>
        <taxon>Nitrosomonadales</taxon>
        <taxon>Thiobacillaceae</taxon>
        <taxon>Thiobacillus</taxon>
    </lineage>
</organism>
<dbReference type="EMBL" id="CP000116">
    <property type="protein sequence ID" value="AAZ97716.1"/>
    <property type="molecule type" value="Genomic_DNA"/>
</dbReference>
<name>Q3SI17_THIDA</name>
<protein>
    <recommendedName>
        <fullName evidence="3">Regulatory protein</fullName>
    </recommendedName>
</protein>
<dbReference type="AlphaFoldDB" id="Q3SI17"/>
<evidence type="ECO:0008006" key="3">
    <source>
        <dbReference type="Google" id="ProtNLM"/>
    </source>
</evidence>
<dbReference type="InterPro" id="IPR016631">
    <property type="entry name" value="Regulatory_RpfE"/>
</dbReference>
<dbReference type="HOGENOM" id="CLU_037503_0_0_4"/>
<gene>
    <name evidence="1" type="ordered locus">Tbd_1763</name>
</gene>
<keyword evidence="2" id="KW-1185">Reference proteome</keyword>
<evidence type="ECO:0000313" key="2">
    <source>
        <dbReference type="Proteomes" id="UP000008291"/>
    </source>
</evidence>
<proteinExistence type="predicted"/>
<dbReference type="Proteomes" id="UP000008291">
    <property type="component" value="Chromosome"/>
</dbReference>
<dbReference type="eggNOG" id="COG4255">
    <property type="taxonomic scope" value="Bacteria"/>
</dbReference>
<dbReference type="OrthoDB" id="5295974at2"/>
<dbReference type="KEGG" id="tbd:Tbd_1763"/>